<dbReference type="InterPro" id="IPR039687">
    <property type="entry name" value="NPHP1"/>
</dbReference>
<keyword evidence="3" id="KW-0175">Coiled coil</keyword>
<name>A0A6A5HHM1_CAERE</name>
<feature type="compositionally biased region" description="Basic and acidic residues" evidence="4">
    <location>
        <begin position="108"/>
        <end position="127"/>
    </location>
</feature>
<dbReference type="Gene3D" id="2.30.30.40">
    <property type="entry name" value="SH3 Domains"/>
    <property type="match status" value="1"/>
</dbReference>
<dbReference type="RefSeq" id="XP_053589399.1">
    <property type="nucleotide sequence ID" value="XM_053725205.1"/>
</dbReference>
<dbReference type="GO" id="GO:0090251">
    <property type="term" value="P:protein localization involved in establishment of planar polarity"/>
    <property type="evidence" value="ECO:0007669"/>
    <property type="project" value="TreeGrafter"/>
</dbReference>
<evidence type="ECO:0000256" key="2">
    <source>
        <dbReference type="PROSITE-ProRule" id="PRU00192"/>
    </source>
</evidence>
<proteinExistence type="predicted"/>
<evidence type="ECO:0000256" key="1">
    <source>
        <dbReference type="ARBA" id="ARBA00022443"/>
    </source>
</evidence>
<evidence type="ECO:0000259" key="5">
    <source>
        <dbReference type="PROSITE" id="PS50002"/>
    </source>
</evidence>
<feature type="coiled-coil region" evidence="3">
    <location>
        <begin position="10"/>
        <end position="68"/>
    </location>
</feature>
<dbReference type="PANTHER" id="PTHR15176">
    <property type="entry name" value="NEPHROCYSTIN"/>
    <property type="match status" value="1"/>
</dbReference>
<dbReference type="GeneID" id="9821498"/>
<dbReference type="SUPFAM" id="SSF50044">
    <property type="entry name" value="SH3-domain"/>
    <property type="match status" value="1"/>
</dbReference>
<reference evidence="6 7" key="1">
    <citation type="submission" date="2019-12" db="EMBL/GenBank/DDBJ databases">
        <title>Chromosome-level assembly of the Caenorhabditis remanei genome.</title>
        <authorList>
            <person name="Teterina A.A."/>
            <person name="Willis J.H."/>
            <person name="Phillips P.C."/>
        </authorList>
    </citation>
    <scope>NUCLEOTIDE SEQUENCE [LARGE SCALE GENOMIC DNA]</scope>
    <source>
        <strain evidence="6 7">PX506</strain>
        <tissue evidence="6">Whole organism</tissue>
    </source>
</reference>
<gene>
    <name evidence="6" type="ORF">GCK72_005484</name>
</gene>
<sequence>MSLFGSILSLQDAINRLPQFEHQINKLEKDKNQASSRASFRNNFVRQCQDLHRQLDDHRNRIEKVRNEGAYKKENTLEQVDKLKERLTLICPEKEQTSISLSVDSQSEEEKPKPPKLESIDRRKSVMYDDSEDDSDNDSQIIETDVQLEEPTPVPVSTSTTVPPPQPRPRQPIAITAPAMTEREKIDNEIASLQNPTGGDSSGVMEPVVVQGNVFMAFEDWDPEAEGDLKLIKGKRYRITQTRADGWWTALDENGQRGLVPKTYLQHVKDKPKTMPSKVSSRLGVRDSVIALTTTTTPKRREDKKSVPQSECLGKAFDDDVHISLVCHMAPRLSTSNIGFHDLFWSHDKDQVFKRTIHISKIIRLVRFEKMPLIEHKALVRLALVDITNPKSTQVVSNVHTLVPRVKSSTWFFEKKESNTRSCIEFSDFVLRSNYSSPTVVLVIEASHIVKTPVGFEEKSLGHTYLRLIIDDKAVPSRTNVLYLDDEIMSKMKMPEASKRRVLVQVMDVPKDKISYVDSLPDVIVFNALYLPFFHFYRRRAGTILIRDNKNPLSAEFVSDPLLSVFPFICDQHDIMDVMLKLWKTKKKILAKKNEAEQTAEFFQTFIHTAFFIQGIQMISYDVKDDTILEIRRETILPIIESLNKGLFKQFIANQKCRPVNILDYSLDLLDGDGEAALEVPSAPVLPAGSVDPVNETVLIGASVLPPDTVLTSSVDGFPVVEGAI</sequence>
<dbReference type="AlphaFoldDB" id="A0A6A5HHM1"/>
<dbReference type="Proteomes" id="UP000483820">
    <property type="component" value="Chromosome II"/>
</dbReference>
<dbReference type="InterPro" id="IPR036028">
    <property type="entry name" value="SH3-like_dom_sf"/>
</dbReference>
<comment type="caution">
    <text evidence="6">The sequence shown here is derived from an EMBL/GenBank/DDBJ whole genome shotgun (WGS) entry which is preliminary data.</text>
</comment>
<feature type="domain" description="SH3" evidence="5">
    <location>
        <begin position="210"/>
        <end position="270"/>
    </location>
</feature>
<dbReference type="CTD" id="9821498"/>
<dbReference type="PANTHER" id="PTHR15176:SF1">
    <property type="entry name" value="NEPHROCYSTIN-1"/>
    <property type="match status" value="1"/>
</dbReference>
<protein>
    <recommendedName>
        <fullName evidence="5">SH3 domain-containing protein</fullName>
    </recommendedName>
</protein>
<dbReference type="GO" id="GO:0005737">
    <property type="term" value="C:cytoplasm"/>
    <property type="evidence" value="ECO:0007669"/>
    <property type="project" value="TreeGrafter"/>
</dbReference>
<dbReference type="PROSITE" id="PS50002">
    <property type="entry name" value="SH3"/>
    <property type="match status" value="1"/>
</dbReference>
<dbReference type="SMART" id="SM00326">
    <property type="entry name" value="SH3"/>
    <property type="match status" value="1"/>
</dbReference>
<dbReference type="InterPro" id="IPR001452">
    <property type="entry name" value="SH3_domain"/>
</dbReference>
<evidence type="ECO:0000256" key="4">
    <source>
        <dbReference type="SAM" id="MobiDB-lite"/>
    </source>
</evidence>
<keyword evidence="1 2" id="KW-0728">SH3 domain</keyword>
<evidence type="ECO:0000313" key="7">
    <source>
        <dbReference type="Proteomes" id="UP000483820"/>
    </source>
</evidence>
<evidence type="ECO:0000256" key="3">
    <source>
        <dbReference type="SAM" id="Coils"/>
    </source>
</evidence>
<dbReference type="KEGG" id="crq:GCK72_005484"/>
<dbReference type="EMBL" id="WUAV01000002">
    <property type="protein sequence ID" value="KAF1765532.1"/>
    <property type="molecule type" value="Genomic_DNA"/>
</dbReference>
<evidence type="ECO:0000313" key="6">
    <source>
        <dbReference type="EMBL" id="KAF1765532.1"/>
    </source>
</evidence>
<dbReference type="GO" id="GO:0005929">
    <property type="term" value="C:cilium"/>
    <property type="evidence" value="ECO:0007669"/>
    <property type="project" value="TreeGrafter"/>
</dbReference>
<accession>A0A6A5HHM1</accession>
<dbReference type="Pfam" id="PF00018">
    <property type="entry name" value="SH3_1"/>
    <property type="match status" value="1"/>
</dbReference>
<feature type="region of interest" description="Disordered" evidence="4">
    <location>
        <begin position="97"/>
        <end position="172"/>
    </location>
</feature>
<organism evidence="6 7">
    <name type="scientific">Caenorhabditis remanei</name>
    <name type="common">Caenorhabditis vulgaris</name>
    <dbReference type="NCBI Taxonomy" id="31234"/>
    <lineage>
        <taxon>Eukaryota</taxon>
        <taxon>Metazoa</taxon>
        <taxon>Ecdysozoa</taxon>
        <taxon>Nematoda</taxon>
        <taxon>Chromadorea</taxon>
        <taxon>Rhabditida</taxon>
        <taxon>Rhabditina</taxon>
        <taxon>Rhabditomorpha</taxon>
        <taxon>Rhabditoidea</taxon>
        <taxon>Rhabditidae</taxon>
        <taxon>Peloderinae</taxon>
        <taxon>Caenorhabditis</taxon>
    </lineage>
</organism>